<name>A0AAX3MY86_9BACL</name>
<dbReference type="GO" id="GO:0009847">
    <property type="term" value="P:spore germination"/>
    <property type="evidence" value="ECO:0007669"/>
    <property type="project" value="InterPro"/>
</dbReference>
<comment type="similarity">
    <text evidence="2">Belongs to the amino acid-polyamine-organocation (APC) superfamily. Spore germination protein (SGP) (TC 2.A.3.9) family.</text>
</comment>
<proteinExistence type="inferred from homology"/>
<keyword evidence="12" id="KW-1185">Reference proteome</keyword>
<dbReference type="RefSeq" id="WP_047913689.1">
    <property type="nucleotide sequence ID" value="NZ_CP118101.1"/>
</dbReference>
<dbReference type="Proteomes" id="UP001221519">
    <property type="component" value="Chromosome"/>
</dbReference>
<dbReference type="GO" id="GO:0016020">
    <property type="term" value="C:membrane"/>
    <property type="evidence" value="ECO:0007669"/>
    <property type="project" value="UniProtKB-SubCell"/>
</dbReference>
<keyword evidence="4" id="KW-0309">Germination</keyword>
<evidence type="ECO:0000313" key="10">
    <source>
        <dbReference type="EMBL" id="WDI01819.1"/>
    </source>
</evidence>
<reference evidence="9 12" key="1">
    <citation type="submission" date="2023-02" db="EMBL/GenBank/DDBJ databases">
        <title>Pathogen: clinical or host-associated sample.</title>
        <authorList>
            <person name="Hergert J."/>
            <person name="Casey R."/>
            <person name="Wagner J."/>
            <person name="Young E.L."/>
            <person name="Oakeson K.F."/>
        </authorList>
    </citation>
    <scope>NUCLEOTIDE SEQUENCE</scope>
    <source>
        <strain evidence="10 12">2022CK-00829</strain>
        <strain evidence="9">2022CK-00830</strain>
    </source>
</reference>
<dbReference type="Pfam" id="PF03845">
    <property type="entry name" value="Spore_permease"/>
    <property type="match status" value="1"/>
</dbReference>
<feature type="transmembrane region" description="Helical" evidence="8">
    <location>
        <begin position="310"/>
        <end position="328"/>
    </location>
</feature>
<evidence type="ECO:0000256" key="8">
    <source>
        <dbReference type="SAM" id="Phobius"/>
    </source>
</evidence>
<evidence type="ECO:0000256" key="2">
    <source>
        <dbReference type="ARBA" id="ARBA00007998"/>
    </source>
</evidence>
<keyword evidence="6 8" id="KW-1133">Transmembrane helix</keyword>
<keyword evidence="3" id="KW-0813">Transport</keyword>
<feature type="transmembrane region" description="Helical" evidence="8">
    <location>
        <begin position="277"/>
        <end position="298"/>
    </location>
</feature>
<evidence type="ECO:0000256" key="7">
    <source>
        <dbReference type="ARBA" id="ARBA00023136"/>
    </source>
</evidence>
<sequence length="374" mass="41570">MSSNLKKAEDQITTTQASVFVINYMLGAGILTMPRTMAKAVGTPDVWISVLLSSVITFAAGIIIARLCMRFPGKTVFQFTREITGKWIAYIICFCIISYFVTISAFEIRVMAEVTRLYLLEATPVWSYVMIFMWVGFYLVIGGINPIARLYQIILPITLVIFVVIILLSVHLFDINNLRPVLGMGIMPVIKGIKPSLFSFTGFEAMLVVAAYMKHPNKGVKAVVYGISVPLVVYLITVIMVIGGLSLDGTLTKTWPTLDLLRSFETEGLIFERFESLLLVIWIMQIFSTFTITHYAASLGGAQLFKGRKITPFLLLLLPVNYVIAMLPKDINETFILGDILGNFSLVLFCGLPLVLLIISLIRKKGGKQSEQPA</sequence>
<dbReference type="EMBL" id="CP118108">
    <property type="protein sequence ID" value="WDI01819.1"/>
    <property type="molecule type" value="Genomic_DNA"/>
</dbReference>
<evidence type="ECO:0000256" key="5">
    <source>
        <dbReference type="ARBA" id="ARBA00022692"/>
    </source>
</evidence>
<evidence type="ECO:0000256" key="3">
    <source>
        <dbReference type="ARBA" id="ARBA00022448"/>
    </source>
</evidence>
<dbReference type="PANTHER" id="PTHR34975:SF2">
    <property type="entry name" value="SPORE GERMINATION PROTEIN A2"/>
    <property type="match status" value="1"/>
</dbReference>
<feature type="transmembrane region" description="Helical" evidence="8">
    <location>
        <begin position="46"/>
        <end position="67"/>
    </location>
</feature>
<evidence type="ECO:0000256" key="1">
    <source>
        <dbReference type="ARBA" id="ARBA00004141"/>
    </source>
</evidence>
<protein>
    <submittedName>
        <fullName evidence="9">GerAB/ArcD/ProY family transporter</fullName>
    </submittedName>
</protein>
<dbReference type="NCBIfam" id="TIGR00912">
    <property type="entry name" value="2A0309"/>
    <property type="match status" value="1"/>
</dbReference>
<feature type="transmembrane region" description="Helical" evidence="8">
    <location>
        <begin position="193"/>
        <end position="212"/>
    </location>
</feature>
<accession>A0AAX3MY86</accession>
<keyword evidence="5 8" id="KW-0812">Transmembrane</keyword>
<dbReference type="Proteomes" id="UP001220962">
    <property type="component" value="Chromosome"/>
</dbReference>
<dbReference type="Gene3D" id="1.20.1740.10">
    <property type="entry name" value="Amino acid/polyamine transporter I"/>
    <property type="match status" value="1"/>
</dbReference>
<comment type="subcellular location">
    <subcellularLocation>
        <location evidence="1">Membrane</location>
        <topology evidence="1">Multi-pass membrane protein</topology>
    </subcellularLocation>
</comment>
<feature type="transmembrane region" description="Helical" evidence="8">
    <location>
        <begin position="87"/>
        <end position="105"/>
    </location>
</feature>
<feature type="transmembrane region" description="Helical" evidence="8">
    <location>
        <begin position="12"/>
        <end position="34"/>
    </location>
</feature>
<feature type="transmembrane region" description="Helical" evidence="8">
    <location>
        <begin position="125"/>
        <end position="141"/>
    </location>
</feature>
<feature type="transmembrane region" description="Helical" evidence="8">
    <location>
        <begin position="224"/>
        <end position="247"/>
    </location>
</feature>
<keyword evidence="7 8" id="KW-0472">Membrane</keyword>
<dbReference type="PANTHER" id="PTHR34975">
    <property type="entry name" value="SPORE GERMINATION PROTEIN A2"/>
    <property type="match status" value="1"/>
</dbReference>
<dbReference type="InterPro" id="IPR004761">
    <property type="entry name" value="Spore_GerAB"/>
</dbReference>
<evidence type="ECO:0000313" key="12">
    <source>
        <dbReference type="Proteomes" id="UP001221519"/>
    </source>
</evidence>
<gene>
    <name evidence="9" type="ORF">PUW23_21840</name>
    <name evidence="10" type="ORF">PUW25_21760</name>
</gene>
<organism evidence="9 11">
    <name type="scientific">Paenibacillus urinalis</name>
    <dbReference type="NCBI Taxonomy" id="521520"/>
    <lineage>
        <taxon>Bacteria</taxon>
        <taxon>Bacillati</taxon>
        <taxon>Bacillota</taxon>
        <taxon>Bacilli</taxon>
        <taxon>Bacillales</taxon>
        <taxon>Paenibacillaceae</taxon>
        <taxon>Paenibacillus</taxon>
    </lineage>
</organism>
<dbReference type="AlphaFoldDB" id="A0AAX3MY86"/>
<feature type="transmembrane region" description="Helical" evidence="8">
    <location>
        <begin position="340"/>
        <end position="362"/>
    </location>
</feature>
<feature type="transmembrane region" description="Helical" evidence="8">
    <location>
        <begin position="153"/>
        <end position="173"/>
    </location>
</feature>
<dbReference type="EMBL" id="CP118101">
    <property type="protein sequence ID" value="WDH82081.1"/>
    <property type="molecule type" value="Genomic_DNA"/>
</dbReference>
<evidence type="ECO:0000256" key="4">
    <source>
        <dbReference type="ARBA" id="ARBA00022544"/>
    </source>
</evidence>
<evidence type="ECO:0000313" key="9">
    <source>
        <dbReference type="EMBL" id="WDH82081.1"/>
    </source>
</evidence>
<evidence type="ECO:0000313" key="11">
    <source>
        <dbReference type="Proteomes" id="UP001220962"/>
    </source>
</evidence>
<evidence type="ECO:0000256" key="6">
    <source>
        <dbReference type="ARBA" id="ARBA00022989"/>
    </source>
</evidence>